<sequence>MTMSKIDEYIAKRSEKSPEFKKVVEQEKLATQAAYEVHKLRTKLGLSQRDFATLVGKPQSTISRIETGEMNPSFQLLNEIGEKTNSTLEFKYVSSN</sequence>
<organism evidence="2 3">
    <name type="scientific">Fructilactobacillus florum DSM 22689 = JCM 16035</name>
    <dbReference type="NCBI Taxonomy" id="1423745"/>
    <lineage>
        <taxon>Bacteria</taxon>
        <taxon>Bacillati</taxon>
        <taxon>Bacillota</taxon>
        <taxon>Bacilli</taxon>
        <taxon>Lactobacillales</taxon>
        <taxon>Lactobacillaceae</taxon>
        <taxon>Fructilactobacillus</taxon>
    </lineage>
</organism>
<dbReference type="SMART" id="SM00530">
    <property type="entry name" value="HTH_XRE"/>
    <property type="match status" value="1"/>
</dbReference>
<gene>
    <name evidence="2" type="ORF">FC87_GL000696</name>
</gene>
<protein>
    <recommendedName>
        <fullName evidence="1">HTH cro/C1-type domain-containing protein</fullName>
    </recommendedName>
</protein>
<dbReference type="PROSITE" id="PS50943">
    <property type="entry name" value="HTH_CROC1"/>
    <property type="match status" value="1"/>
</dbReference>
<dbReference type="CDD" id="cd00093">
    <property type="entry name" value="HTH_XRE"/>
    <property type="match status" value="1"/>
</dbReference>
<dbReference type="Pfam" id="PF01381">
    <property type="entry name" value="HTH_3"/>
    <property type="match status" value="1"/>
</dbReference>
<evidence type="ECO:0000259" key="1">
    <source>
        <dbReference type="PROSITE" id="PS50943"/>
    </source>
</evidence>
<dbReference type="Proteomes" id="UP000051586">
    <property type="component" value="Unassembled WGS sequence"/>
</dbReference>
<proteinExistence type="predicted"/>
<dbReference type="STRING" id="1423745.GCA_001311215_01776"/>
<dbReference type="InterPro" id="IPR010982">
    <property type="entry name" value="Lambda_DNA-bd_dom_sf"/>
</dbReference>
<dbReference type="Gene3D" id="1.10.260.40">
    <property type="entry name" value="lambda repressor-like DNA-binding domains"/>
    <property type="match status" value="1"/>
</dbReference>
<dbReference type="RefSeq" id="WP_420864875.1">
    <property type="nucleotide sequence ID" value="NZ_AYZI01000003.1"/>
</dbReference>
<evidence type="ECO:0000313" key="3">
    <source>
        <dbReference type="Proteomes" id="UP000051586"/>
    </source>
</evidence>
<accession>A0A0R2CJP3</accession>
<evidence type="ECO:0000313" key="2">
    <source>
        <dbReference type="EMBL" id="KRM91871.1"/>
    </source>
</evidence>
<dbReference type="GO" id="GO:0003677">
    <property type="term" value="F:DNA binding"/>
    <property type="evidence" value="ECO:0007669"/>
    <property type="project" value="InterPro"/>
</dbReference>
<dbReference type="EMBL" id="AYZI01000003">
    <property type="protein sequence ID" value="KRM91871.1"/>
    <property type="molecule type" value="Genomic_DNA"/>
</dbReference>
<dbReference type="PATRIC" id="fig|1423745.4.peg.736"/>
<dbReference type="AlphaFoldDB" id="A0A0R2CJP3"/>
<feature type="domain" description="HTH cro/C1-type" evidence="1">
    <location>
        <begin position="37"/>
        <end position="91"/>
    </location>
</feature>
<reference evidence="2 3" key="1">
    <citation type="journal article" date="2015" name="Genome Announc.">
        <title>Expanding the biotechnology potential of lactobacilli through comparative genomics of 213 strains and associated genera.</title>
        <authorList>
            <person name="Sun Z."/>
            <person name="Harris H.M."/>
            <person name="McCann A."/>
            <person name="Guo C."/>
            <person name="Argimon S."/>
            <person name="Zhang W."/>
            <person name="Yang X."/>
            <person name="Jeffery I.B."/>
            <person name="Cooney J.C."/>
            <person name="Kagawa T.F."/>
            <person name="Liu W."/>
            <person name="Song Y."/>
            <person name="Salvetti E."/>
            <person name="Wrobel A."/>
            <person name="Rasinkangas P."/>
            <person name="Parkhill J."/>
            <person name="Rea M.C."/>
            <person name="O'Sullivan O."/>
            <person name="Ritari J."/>
            <person name="Douillard F.P."/>
            <person name="Paul Ross R."/>
            <person name="Yang R."/>
            <person name="Briner A.E."/>
            <person name="Felis G.E."/>
            <person name="de Vos W.M."/>
            <person name="Barrangou R."/>
            <person name="Klaenhammer T.R."/>
            <person name="Caufield P.W."/>
            <person name="Cui Y."/>
            <person name="Zhang H."/>
            <person name="O'Toole P.W."/>
        </authorList>
    </citation>
    <scope>NUCLEOTIDE SEQUENCE [LARGE SCALE GENOMIC DNA]</scope>
    <source>
        <strain evidence="2 3">DSM 22689</strain>
    </source>
</reference>
<comment type="caution">
    <text evidence="2">The sequence shown here is derived from an EMBL/GenBank/DDBJ whole genome shotgun (WGS) entry which is preliminary data.</text>
</comment>
<dbReference type="SUPFAM" id="SSF47413">
    <property type="entry name" value="lambda repressor-like DNA-binding domains"/>
    <property type="match status" value="1"/>
</dbReference>
<name>A0A0R2CJP3_9LACO</name>
<dbReference type="InterPro" id="IPR001387">
    <property type="entry name" value="Cro/C1-type_HTH"/>
</dbReference>